<organism evidence="1">
    <name type="scientific">Caudovirales sp. ctVfb8</name>
    <dbReference type="NCBI Taxonomy" id="2825766"/>
    <lineage>
        <taxon>Viruses</taxon>
        <taxon>Duplodnaviria</taxon>
        <taxon>Heunggongvirae</taxon>
        <taxon>Uroviricota</taxon>
        <taxon>Caudoviricetes</taxon>
    </lineage>
</organism>
<protein>
    <submittedName>
        <fullName evidence="1">Uncharacterized protein</fullName>
    </submittedName>
</protein>
<name>A0A8S5V3H9_9CAUD</name>
<evidence type="ECO:0000313" key="1">
    <source>
        <dbReference type="EMBL" id="DAG01254.1"/>
    </source>
</evidence>
<dbReference type="EMBL" id="BK016189">
    <property type="protein sequence ID" value="DAG01254.1"/>
    <property type="molecule type" value="Genomic_DNA"/>
</dbReference>
<sequence length="82" mass="9425">MYVIIHTFQTNLGSKGTTISVRKTIPIELYDENTLSVVVFTKAQAAVDYLNMLRDNSKLSYGKYAELLNTLEKETEQYLCRK</sequence>
<proteinExistence type="predicted"/>
<reference evidence="1" key="1">
    <citation type="journal article" date="2021" name="Proc. Natl. Acad. Sci. U.S.A.">
        <title>A Catalog of Tens of Thousands of Viruses from Human Metagenomes Reveals Hidden Associations with Chronic Diseases.</title>
        <authorList>
            <person name="Tisza M.J."/>
            <person name="Buck C.B."/>
        </authorList>
    </citation>
    <scope>NUCLEOTIDE SEQUENCE</scope>
    <source>
        <strain evidence="1">CtVfb8</strain>
    </source>
</reference>
<accession>A0A8S5V3H9</accession>